<dbReference type="GO" id="GO:0000981">
    <property type="term" value="F:DNA-binding transcription factor activity, RNA polymerase II-specific"/>
    <property type="evidence" value="ECO:0007669"/>
    <property type="project" value="InterPro"/>
</dbReference>
<evidence type="ECO:0000256" key="1">
    <source>
        <dbReference type="ARBA" id="ARBA00004123"/>
    </source>
</evidence>
<feature type="compositionally biased region" description="Low complexity" evidence="3">
    <location>
        <begin position="51"/>
        <end position="71"/>
    </location>
</feature>
<feature type="compositionally biased region" description="Low complexity" evidence="3">
    <location>
        <begin position="392"/>
        <end position="401"/>
    </location>
</feature>
<comment type="subcellular location">
    <subcellularLocation>
        <location evidence="1">Nucleus</location>
    </subcellularLocation>
</comment>
<evidence type="ECO:0008006" key="6">
    <source>
        <dbReference type="Google" id="ProtNLM"/>
    </source>
</evidence>
<name>A0A8H8BRG4_9HELO</name>
<evidence type="ECO:0000256" key="2">
    <source>
        <dbReference type="ARBA" id="ARBA00023242"/>
    </source>
</evidence>
<comment type="caution">
    <text evidence="4">The sequence shown here is derived from an EMBL/GenBank/DDBJ whole genome shotgun (WGS) entry which is preliminary data.</text>
</comment>
<dbReference type="InterPro" id="IPR021858">
    <property type="entry name" value="Fun_TF"/>
</dbReference>
<proteinExistence type="predicted"/>
<dbReference type="OrthoDB" id="416217at2759"/>
<gene>
    <name evidence="4" type="ORF">IFR04_004732</name>
</gene>
<dbReference type="GO" id="GO:0008270">
    <property type="term" value="F:zinc ion binding"/>
    <property type="evidence" value="ECO:0007669"/>
    <property type="project" value="InterPro"/>
</dbReference>
<accession>A0A8H8BRG4</accession>
<dbReference type="GO" id="GO:0000976">
    <property type="term" value="F:transcription cis-regulatory region binding"/>
    <property type="evidence" value="ECO:0007669"/>
    <property type="project" value="TreeGrafter"/>
</dbReference>
<sequence length="545" mass="60627">MSEARRHKSRAGCQQCKSRRVKCDMGYQKPLKWVSDEASSSSRTPKQTLPSRTSESPSTARTSRSTSGSGSYISGSCLGEPLHDDSTALIHHYFTRVCRIAGCFDSPFSPFRIIPPLILSTSKPIFLLLQASSAAQLSRQTPSMRVKALHLQTEAFSAVRDEIGTLMSAGGGFGVSDELMLSSIFAGLTSAWYDVNDIGQSHVFGSQVLLSLWLMGRVGQRLSYQQTFILGAYVYWFMISSFAAGDPWQSFCYQEALQGTLATLDMCRDVVDDEDVPEGERKVYPHPLTGFSNEVCLAVGKVGSLCRLYYNSTGDRRDVAKKKARISEQELLDLGVFESENFHDPQDPKTTVEEILSVREAYRLAGLLQLYDTFPYLLHHYSQPSPSPETPSPESESLEQTLSPAQHNFLLALAIHILRILATIPPSSGTRVLQGLPALIAATWLIDPHPSASHTFQHPRLSPTAALSDLLPVDDQQMSSPKVYWRERVRDGLRKHDEYVGLQQVSRVLSIVEEVWRLDDSQSQEGEKCKWMVVVARKGLQTLYG</sequence>
<dbReference type="AlphaFoldDB" id="A0A8H8BRG4"/>
<dbReference type="GO" id="GO:0005634">
    <property type="term" value="C:nucleus"/>
    <property type="evidence" value="ECO:0007669"/>
    <property type="project" value="UniProtKB-SubCell"/>
</dbReference>
<dbReference type="InterPro" id="IPR036864">
    <property type="entry name" value="Zn2-C6_fun-type_DNA-bd_sf"/>
</dbReference>
<keyword evidence="2" id="KW-0539">Nucleus</keyword>
<keyword evidence="5" id="KW-1185">Reference proteome</keyword>
<dbReference type="Proteomes" id="UP000664132">
    <property type="component" value="Unassembled WGS sequence"/>
</dbReference>
<evidence type="ECO:0000313" key="5">
    <source>
        <dbReference type="Proteomes" id="UP000664132"/>
    </source>
</evidence>
<dbReference type="EMBL" id="JAFJYH010000054">
    <property type="protein sequence ID" value="KAG4422105.1"/>
    <property type="molecule type" value="Genomic_DNA"/>
</dbReference>
<protein>
    <recommendedName>
        <fullName evidence="6">Zn(2)-C6 fungal-type domain-containing protein</fullName>
    </recommendedName>
</protein>
<dbReference type="SUPFAM" id="SSF57701">
    <property type="entry name" value="Zn2/Cys6 DNA-binding domain"/>
    <property type="match status" value="1"/>
</dbReference>
<dbReference type="Pfam" id="PF11951">
    <property type="entry name" value="Fungal_trans_2"/>
    <property type="match status" value="1"/>
</dbReference>
<dbReference type="PANTHER" id="PTHR37534">
    <property type="entry name" value="TRANSCRIPTIONAL ACTIVATOR PROTEIN UGA3"/>
    <property type="match status" value="1"/>
</dbReference>
<organism evidence="4 5">
    <name type="scientific">Cadophora malorum</name>
    <dbReference type="NCBI Taxonomy" id="108018"/>
    <lineage>
        <taxon>Eukaryota</taxon>
        <taxon>Fungi</taxon>
        <taxon>Dikarya</taxon>
        <taxon>Ascomycota</taxon>
        <taxon>Pezizomycotina</taxon>
        <taxon>Leotiomycetes</taxon>
        <taxon>Helotiales</taxon>
        <taxon>Ploettnerulaceae</taxon>
        <taxon>Cadophora</taxon>
    </lineage>
</organism>
<dbReference type="GO" id="GO:0045944">
    <property type="term" value="P:positive regulation of transcription by RNA polymerase II"/>
    <property type="evidence" value="ECO:0007669"/>
    <property type="project" value="TreeGrafter"/>
</dbReference>
<feature type="region of interest" description="Disordered" evidence="3">
    <location>
        <begin position="34"/>
        <end position="71"/>
    </location>
</feature>
<evidence type="ECO:0000256" key="3">
    <source>
        <dbReference type="SAM" id="MobiDB-lite"/>
    </source>
</evidence>
<evidence type="ECO:0000313" key="4">
    <source>
        <dbReference type="EMBL" id="KAG4422105.1"/>
    </source>
</evidence>
<feature type="region of interest" description="Disordered" evidence="3">
    <location>
        <begin position="382"/>
        <end position="401"/>
    </location>
</feature>
<feature type="compositionally biased region" description="Polar residues" evidence="3">
    <location>
        <begin position="37"/>
        <end position="50"/>
    </location>
</feature>
<dbReference type="PANTHER" id="PTHR37534:SF11">
    <property type="entry name" value="ZN(II)2CYS6 TRANSCRIPTION FACTOR (EUROFUNG)"/>
    <property type="match status" value="1"/>
</dbReference>
<reference evidence="4" key="1">
    <citation type="submission" date="2021-02" db="EMBL/GenBank/DDBJ databases">
        <title>Genome sequence Cadophora malorum strain M34.</title>
        <authorList>
            <person name="Stefanovic E."/>
            <person name="Vu D."/>
            <person name="Scully C."/>
            <person name="Dijksterhuis J."/>
            <person name="Roader J."/>
            <person name="Houbraken J."/>
        </authorList>
    </citation>
    <scope>NUCLEOTIDE SEQUENCE</scope>
    <source>
        <strain evidence="4">M34</strain>
    </source>
</reference>